<gene>
    <name evidence="1" type="primary">fliB</name>
    <name evidence="1" type="ORF">IAB37_01905</name>
</gene>
<comment type="caution">
    <text evidence="1">The sequence shown here is derived from an EMBL/GenBank/DDBJ whole genome shotgun (WGS) entry which is preliminary data.</text>
</comment>
<keyword evidence="1" id="KW-0966">Cell projection</keyword>
<keyword evidence="1" id="KW-0969">Cilium</keyword>
<dbReference type="PROSITE" id="PS51257">
    <property type="entry name" value="PROKAR_LIPOPROTEIN"/>
    <property type="match status" value="1"/>
</dbReference>
<dbReference type="NCBIfam" id="NF038110">
    <property type="entry name" value="Lys_methyl_FliB"/>
    <property type="match status" value="1"/>
</dbReference>
<dbReference type="GO" id="GO:0032259">
    <property type="term" value="P:methylation"/>
    <property type="evidence" value="ECO:0007669"/>
    <property type="project" value="UniProtKB-KW"/>
</dbReference>
<reference evidence="1" key="2">
    <citation type="journal article" date="2021" name="PeerJ">
        <title>Extensive microbial diversity within the chicken gut microbiome revealed by metagenomics and culture.</title>
        <authorList>
            <person name="Gilroy R."/>
            <person name="Ravi A."/>
            <person name="Getino M."/>
            <person name="Pursley I."/>
            <person name="Horton D.L."/>
            <person name="Alikhan N.F."/>
            <person name="Baker D."/>
            <person name="Gharbi K."/>
            <person name="Hall N."/>
            <person name="Watson M."/>
            <person name="Adriaenssens E.M."/>
            <person name="Foster-Nyarko E."/>
            <person name="Jarju S."/>
            <person name="Secka A."/>
            <person name="Antonio M."/>
            <person name="Oren A."/>
            <person name="Chaudhuri R.R."/>
            <person name="La Ragione R."/>
            <person name="Hildebrand F."/>
            <person name="Pallen M.J."/>
        </authorList>
    </citation>
    <scope>NUCLEOTIDE SEQUENCE</scope>
    <source>
        <strain evidence="1">CHK189-12415</strain>
    </source>
</reference>
<dbReference type="Proteomes" id="UP000824241">
    <property type="component" value="Unassembled WGS sequence"/>
</dbReference>
<dbReference type="EC" id="2.1.1.-" evidence="1"/>
<dbReference type="EMBL" id="DVHA01000064">
    <property type="protein sequence ID" value="HIR60317.1"/>
    <property type="molecule type" value="Genomic_DNA"/>
</dbReference>
<evidence type="ECO:0000313" key="1">
    <source>
        <dbReference type="EMBL" id="HIR60317.1"/>
    </source>
</evidence>
<sequence length="355" mass="39238">MKIVTPDYYPQFHCIASACPDTCCAGWEVVVDPEAEKRYRSLEGALGGRLRASMGEDEGDCIFTPGEDGRCPFLNQQNLCDIQAALGEEGLCRTCHLYPRFLNDFGGTREMGLSLSCPEAARIILTAPSLPGYRTEDHPELPPDLNDLDAGRYFAVKGARDRILSILSAGGIDEAVALSLRLARKAGKQIRKGHPEKAEGLAASFDRESALEKEKGRAEGTSPLSAETVIGELLGLLILRDSWRARLEKAALPEAKIPPLDPEYERKVLVQLAFRYLLKAAYDGRLHARMKFIAFSLLALRVLGRGMDHESLLTLTVNYSREVEHCEENMEALLRRFDKGGKYGGRAFAAQLLQK</sequence>
<organism evidence="1 2">
    <name type="scientific">Candidatus Faecivivens stercoravium</name>
    <dbReference type="NCBI Taxonomy" id="2840803"/>
    <lineage>
        <taxon>Bacteria</taxon>
        <taxon>Bacillati</taxon>
        <taxon>Bacillota</taxon>
        <taxon>Clostridia</taxon>
        <taxon>Eubacteriales</taxon>
        <taxon>Oscillospiraceae</taxon>
        <taxon>Oscillospiraceae incertae sedis</taxon>
        <taxon>Candidatus Faecivivens</taxon>
    </lineage>
</organism>
<keyword evidence="1" id="KW-0282">Flagellum</keyword>
<reference evidence="1" key="1">
    <citation type="submission" date="2020-10" db="EMBL/GenBank/DDBJ databases">
        <authorList>
            <person name="Gilroy R."/>
        </authorList>
    </citation>
    <scope>NUCLEOTIDE SEQUENCE</scope>
    <source>
        <strain evidence="1">CHK189-12415</strain>
    </source>
</reference>
<keyword evidence="1" id="KW-0808">Transferase</keyword>
<accession>A0A9D1DWJ9</accession>
<dbReference type="GO" id="GO:0008168">
    <property type="term" value="F:methyltransferase activity"/>
    <property type="evidence" value="ECO:0007669"/>
    <property type="project" value="UniProtKB-KW"/>
</dbReference>
<proteinExistence type="predicted"/>
<dbReference type="AlphaFoldDB" id="A0A9D1DWJ9"/>
<keyword evidence="1" id="KW-0489">Methyltransferase</keyword>
<name>A0A9D1DWJ9_9FIRM</name>
<protein>
    <submittedName>
        <fullName evidence="1">Flagellin lysine-N-methylase</fullName>
        <ecNumber evidence="1">2.1.1.-</ecNumber>
    </submittedName>
</protein>
<evidence type="ECO:0000313" key="2">
    <source>
        <dbReference type="Proteomes" id="UP000824241"/>
    </source>
</evidence>